<feature type="domain" description="Integrase catalytic" evidence="1">
    <location>
        <begin position="142"/>
        <end position="271"/>
    </location>
</feature>
<comment type="caution">
    <text evidence="2">The sequence shown here is derived from an EMBL/GenBank/DDBJ whole genome shotgun (WGS) entry which is preliminary data.</text>
</comment>
<dbReference type="PROSITE" id="PS50994">
    <property type="entry name" value="INTEGRASE"/>
    <property type="match status" value="1"/>
</dbReference>
<dbReference type="Gene3D" id="3.30.420.10">
    <property type="entry name" value="Ribonuclease H-like superfamily/Ribonuclease H"/>
    <property type="match status" value="1"/>
</dbReference>
<organism evidence="2">
    <name type="scientific">Sesamum angustifolium</name>
    <dbReference type="NCBI Taxonomy" id="2727405"/>
    <lineage>
        <taxon>Eukaryota</taxon>
        <taxon>Viridiplantae</taxon>
        <taxon>Streptophyta</taxon>
        <taxon>Embryophyta</taxon>
        <taxon>Tracheophyta</taxon>
        <taxon>Spermatophyta</taxon>
        <taxon>Magnoliopsida</taxon>
        <taxon>eudicotyledons</taxon>
        <taxon>Gunneridae</taxon>
        <taxon>Pentapetalae</taxon>
        <taxon>asterids</taxon>
        <taxon>lamiids</taxon>
        <taxon>Lamiales</taxon>
        <taxon>Pedaliaceae</taxon>
        <taxon>Sesamum</taxon>
    </lineage>
</organism>
<dbReference type="InterPro" id="IPR012337">
    <property type="entry name" value="RNaseH-like_sf"/>
</dbReference>
<gene>
    <name evidence="2" type="ORF">Sangu_3192600</name>
</gene>
<dbReference type="InterPro" id="IPR036397">
    <property type="entry name" value="RNaseH_sf"/>
</dbReference>
<dbReference type="AlphaFoldDB" id="A0AAW2JM61"/>
<dbReference type="PANTHER" id="PTHR42648:SF27">
    <property type="entry name" value="RNA-DIRECTED DNA POLYMERASE"/>
    <property type="match status" value="1"/>
</dbReference>
<dbReference type="InterPro" id="IPR001584">
    <property type="entry name" value="Integrase_cat-core"/>
</dbReference>
<dbReference type="SUPFAM" id="SSF53098">
    <property type="entry name" value="Ribonuclease H-like"/>
    <property type="match status" value="1"/>
</dbReference>
<reference evidence="2" key="2">
    <citation type="journal article" date="2024" name="Plant">
        <title>Genomic evolution and insights into agronomic trait innovations of Sesamum species.</title>
        <authorList>
            <person name="Miao H."/>
            <person name="Wang L."/>
            <person name="Qu L."/>
            <person name="Liu H."/>
            <person name="Sun Y."/>
            <person name="Le M."/>
            <person name="Wang Q."/>
            <person name="Wei S."/>
            <person name="Zheng Y."/>
            <person name="Lin W."/>
            <person name="Duan Y."/>
            <person name="Cao H."/>
            <person name="Xiong S."/>
            <person name="Wang X."/>
            <person name="Wei L."/>
            <person name="Li C."/>
            <person name="Ma Q."/>
            <person name="Ju M."/>
            <person name="Zhao R."/>
            <person name="Li G."/>
            <person name="Mu C."/>
            <person name="Tian Q."/>
            <person name="Mei H."/>
            <person name="Zhang T."/>
            <person name="Gao T."/>
            <person name="Zhang H."/>
        </authorList>
    </citation>
    <scope>NUCLEOTIDE SEQUENCE</scope>
    <source>
        <strain evidence="2">G01</strain>
    </source>
</reference>
<reference evidence="2" key="1">
    <citation type="submission" date="2020-06" db="EMBL/GenBank/DDBJ databases">
        <authorList>
            <person name="Li T."/>
            <person name="Hu X."/>
            <person name="Zhang T."/>
            <person name="Song X."/>
            <person name="Zhang H."/>
            <person name="Dai N."/>
            <person name="Sheng W."/>
            <person name="Hou X."/>
            <person name="Wei L."/>
        </authorList>
    </citation>
    <scope>NUCLEOTIDE SEQUENCE</scope>
    <source>
        <strain evidence="2">G01</strain>
        <tissue evidence="2">Leaf</tissue>
    </source>
</reference>
<sequence length="271" mass="31235">KMFKNPLTLIMETNKFNGTNYNDWLKNLMIVQNFENQRYIVDKLLPKALPEGSSPEKHVAFEKWLEVHSIILASMTSDIQKQYDRVDDIPSIMLRMKEVYAVLDTNIRYAATKAFFGTKRAEGSSVLSHGIHSNTYIDVILQSLSPSYDPFIINYNMNGLEKSIHDYGAHICNNLQVLERSRKLNKDEIIMRLGDGKMKYKSEAFARFKEYKLQVENHTGHKIKALRLDQGGEYLSGEFIDYLKENGILSQWIPPGTPQLNGVAQRRNRTV</sequence>
<proteinExistence type="predicted"/>
<evidence type="ECO:0000259" key="1">
    <source>
        <dbReference type="PROSITE" id="PS50994"/>
    </source>
</evidence>
<dbReference type="GO" id="GO:0015074">
    <property type="term" value="P:DNA integration"/>
    <property type="evidence" value="ECO:0007669"/>
    <property type="project" value="InterPro"/>
</dbReference>
<dbReference type="InterPro" id="IPR039537">
    <property type="entry name" value="Retrotran_Ty1/copia-like"/>
</dbReference>
<dbReference type="PANTHER" id="PTHR42648">
    <property type="entry name" value="TRANSPOSASE, PUTATIVE-RELATED"/>
    <property type="match status" value="1"/>
</dbReference>
<protein>
    <recommendedName>
        <fullName evidence="1">Integrase catalytic domain-containing protein</fullName>
    </recommendedName>
</protein>
<name>A0AAW2JM61_9LAMI</name>
<dbReference type="GO" id="GO:0003676">
    <property type="term" value="F:nucleic acid binding"/>
    <property type="evidence" value="ECO:0007669"/>
    <property type="project" value="InterPro"/>
</dbReference>
<dbReference type="EMBL" id="JACGWK010000652">
    <property type="protein sequence ID" value="KAL0295607.1"/>
    <property type="molecule type" value="Genomic_DNA"/>
</dbReference>
<feature type="non-terminal residue" evidence="2">
    <location>
        <position position="1"/>
    </location>
</feature>
<evidence type="ECO:0000313" key="2">
    <source>
        <dbReference type="EMBL" id="KAL0295607.1"/>
    </source>
</evidence>
<accession>A0AAW2JM61</accession>